<organism evidence="2 3">
    <name type="scientific">Colletotrichum orbiculare (strain 104-T / ATCC 96160 / CBS 514.97 / LARS 414 / MAFF 240422)</name>
    <name type="common">Cucumber anthracnose fungus</name>
    <name type="synonym">Colletotrichum lagenarium</name>
    <dbReference type="NCBI Taxonomy" id="1213857"/>
    <lineage>
        <taxon>Eukaryota</taxon>
        <taxon>Fungi</taxon>
        <taxon>Dikarya</taxon>
        <taxon>Ascomycota</taxon>
        <taxon>Pezizomycotina</taxon>
        <taxon>Sordariomycetes</taxon>
        <taxon>Hypocreomycetidae</taxon>
        <taxon>Glomerellales</taxon>
        <taxon>Glomerellaceae</taxon>
        <taxon>Colletotrichum</taxon>
        <taxon>Colletotrichum orbiculare species complex</taxon>
    </lineage>
</organism>
<sequence>MSRHEAVLRLQLTPAPANKPKLPTTELTASTGIAFGSSGQLTVPILPHRPAGGTYSNPCEPSTSPQRFLLGQNSFPRFASFQNPVYTVEFLL</sequence>
<accession>A0A484G856</accession>
<evidence type="ECO:0000313" key="3">
    <source>
        <dbReference type="Proteomes" id="UP000014480"/>
    </source>
</evidence>
<dbReference type="Proteomes" id="UP000014480">
    <property type="component" value="Unassembled WGS sequence"/>
</dbReference>
<dbReference type="AlphaFoldDB" id="A0A484G856"/>
<name>A0A484G856_COLOR</name>
<gene>
    <name evidence="2" type="ORF">Cob_v000974</name>
</gene>
<reference evidence="3" key="2">
    <citation type="journal article" date="2019" name="Mol. Plant Microbe Interact.">
        <title>Genome sequence resources for four phytopathogenic fungi from the Colletotrichum orbiculare species complex.</title>
        <authorList>
            <person name="Gan P."/>
            <person name="Tsushima A."/>
            <person name="Narusaka M."/>
            <person name="Narusaka Y."/>
            <person name="Takano Y."/>
            <person name="Kubo Y."/>
            <person name="Shirasu K."/>
        </authorList>
    </citation>
    <scope>GENOME REANNOTATION</scope>
    <source>
        <strain evidence="3">104-T / ATCC 96160 / CBS 514.97 / LARS 414 / MAFF 240422</strain>
    </source>
</reference>
<feature type="region of interest" description="Disordered" evidence="1">
    <location>
        <begin position="1"/>
        <end position="23"/>
    </location>
</feature>
<dbReference type="EMBL" id="AMCV02000001">
    <property type="protein sequence ID" value="TDZ26639.1"/>
    <property type="molecule type" value="Genomic_DNA"/>
</dbReference>
<reference evidence="3" key="1">
    <citation type="journal article" date="2013" name="New Phytol.">
        <title>Comparative genomic and transcriptomic analyses reveal the hemibiotrophic stage shift of Colletotrichum fungi.</title>
        <authorList>
            <person name="Gan P."/>
            <person name="Ikeda K."/>
            <person name="Irieda H."/>
            <person name="Narusaka M."/>
            <person name="O'Connell R.J."/>
            <person name="Narusaka Y."/>
            <person name="Takano Y."/>
            <person name="Kubo Y."/>
            <person name="Shirasu K."/>
        </authorList>
    </citation>
    <scope>NUCLEOTIDE SEQUENCE [LARGE SCALE GENOMIC DNA]</scope>
    <source>
        <strain evidence="3">104-T / ATCC 96160 / CBS 514.97 / LARS 414 / MAFF 240422</strain>
    </source>
</reference>
<protein>
    <submittedName>
        <fullName evidence="2">Uncharacterized protein</fullName>
    </submittedName>
</protein>
<evidence type="ECO:0000313" key="2">
    <source>
        <dbReference type="EMBL" id="TDZ26639.1"/>
    </source>
</evidence>
<keyword evidence="3" id="KW-1185">Reference proteome</keyword>
<proteinExistence type="predicted"/>
<comment type="caution">
    <text evidence="2">The sequence shown here is derived from an EMBL/GenBank/DDBJ whole genome shotgun (WGS) entry which is preliminary data.</text>
</comment>
<evidence type="ECO:0000256" key="1">
    <source>
        <dbReference type="SAM" id="MobiDB-lite"/>
    </source>
</evidence>